<evidence type="ECO:0000256" key="14">
    <source>
        <dbReference type="SAM" id="MobiDB-lite"/>
    </source>
</evidence>
<evidence type="ECO:0000256" key="6">
    <source>
        <dbReference type="ARBA" id="ARBA00022618"/>
    </source>
</evidence>
<protein>
    <recommendedName>
        <fullName evidence="15">CAP-Gly domain-containing protein</fullName>
    </recommendedName>
</protein>
<name>A0AAD5SJ45_9FUNG</name>
<dbReference type="Gene3D" id="2.30.30.190">
    <property type="entry name" value="CAP Gly-rich-like domain"/>
    <property type="match status" value="1"/>
</dbReference>
<keyword evidence="7" id="KW-0493">Microtubule</keyword>
<dbReference type="GO" id="GO:0005814">
    <property type="term" value="C:centriole"/>
    <property type="evidence" value="ECO:0007669"/>
    <property type="project" value="UniProtKB-SubCell"/>
</dbReference>
<evidence type="ECO:0000256" key="11">
    <source>
        <dbReference type="ARBA" id="ARBA00023212"/>
    </source>
</evidence>
<evidence type="ECO:0000313" key="17">
    <source>
        <dbReference type="Proteomes" id="UP001212841"/>
    </source>
</evidence>
<sequence>MATSDSPLSSKILALLASGLRVDINGTPGTVAYVGTTQFAAGKWVGVILDDPTGKNDGSVQGKRYFDCEFGYGVFVRASQIKTLLGENNEPIEPDQLLSGVAVPGTPTSGTTGNRFPPFTRTNSNSSIASTASTRTSSATATKTPSARPPHHPTSATSRTSNRLSLGPGARPPSAIDQHRMSLGPASRSRTSSISSRTGVLSPRSDSPGRVSKRSSVISPPSSVTSASPRIAPATPINSPVPPVSGYESSDAGDRRSPVAEPTSAHSSFPPDEDRETDSKRSSQTSLNAPVLATGATAALADSLPSVPFPMSTATATGAPSISLTNTENDASEEESSTLRKRDAPNEDHTLNRSPLSRSEDIEVDGIAISTTANPNMTPSKISQMVPLRELEDLRIKLNVLEQKRAEDRDRLSHLERLRTELESSHVVRTRLSAKLAEVTSEANEAKRLVRDLTGEKEALEVVVQELQEGLEMAVLDKDVAEETAEVLRGEVQALEEKYSVLELDLEVLKGENELLREGVNPDDDAPPAAARPAVEIVQLEKQNDRLKEALIRLRDLTAENEADMKAKIQALEEDISTFSEHKDQAEKFKIQVERAEATIEELKSRLDDCLGAEDLVETLTEKNMKLKEEIDEMTVTIQDLEALRELSDELEEDHVETEKVLVAEIDYKDALIHDLARRINSQEEGLADYERTIHQFRELVKNLQSDLLTLRDAQSESADTANPTTSESLSSQTQAMLSLNLQLQTTVTKARAKAVELELRRLDVQQARDHLDLIKPFLPETFWGGEDMSIEVILLLKRIAFKCEVVMGRLEESGRADKDGEDAGGEDKEVGAGGDAEAEAFACELRQKLTHLVGVARRLIAYMQSCPVESYVSLGRANHEVSGMERKLDVMMEILKKEDLRGEEVVAEVQRAAGRLEHLSDQFLGRTSNSPVNAPQLHPAVTQQIALELAKGLEADANRVDAELARALAAFIAPEEDIDSEVAESVLEAAAGFMESWDEMRDMNKSVRAAAKKLLRRLNELAENSSTVRQEILWQLRELSSASGKIVDCCASLATQTTDHVHAQLTRKQRVTLESLERISRLASEQALSLTESKSGGGIGEALRKLGDGVVGLVEVCEDSRSVEKVSKTQAPWLVRAEEVKAGYRINVEMQKRVEALESEVVALVKQANQKEEMVQESHVKIELLERKLENVKKHVDTITQLEEDLGKSRQQGILYEEAIEALHADLEQMEKENAHLKKVTRRLERQGGAMSPMRRPAMGVFDDTFGSGMEEMEGGADEVVDSNVAAQIESLKAALRFLRAENSRLKAHRAYVTASSLFDPSDPLMRRANVRNRPTSTTPSPPSPTPPGAEQEQVRQLDSDEPADVIRSLAMDARLLLRDVRAATAAPKVVDITRAPGAGAKEGRSKRWSSIREDPIWQIREREGRDEELRKRGEELWERVKRVKGVMSRGGMAAGGEEISFEKEKVALLGRVTVPVVGSLNGRAKKNGGYDGQGRRCLVVKREDFERIHGVFVA</sequence>
<evidence type="ECO:0000256" key="9">
    <source>
        <dbReference type="ARBA" id="ARBA00023017"/>
    </source>
</evidence>
<feature type="coiled-coil region" evidence="13">
    <location>
        <begin position="391"/>
        <end position="512"/>
    </location>
</feature>
<evidence type="ECO:0000256" key="13">
    <source>
        <dbReference type="SAM" id="Coils"/>
    </source>
</evidence>
<keyword evidence="17" id="KW-1185">Reference proteome</keyword>
<feature type="coiled-coil region" evidence="13">
    <location>
        <begin position="1148"/>
        <end position="1248"/>
    </location>
</feature>
<dbReference type="GO" id="GO:0051286">
    <property type="term" value="C:cell tip"/>
    <property type="evidence" value="ECO:0007669"/>
    <property type="project" value="TreeGrafter"/>
</dbReference>
<keyword evidence="10 13" id="KW-0175">Coiled coil</keyword>
<feature type="compositionally biased region" description="Polar residues" evidence="14">
    <location>
        <begin position="154"/>
        <end position="164"/>
    </location>
</feature>
<evidence type="ECO:0000256" key="7">
    <source>
        <dbReference type="ARBA" id="ARBA00022701"/>
    </source>
</evidence>
<feature type="compositionally biased region" description="Polar residues" evidence="14">
    <location>
        <begin position="317"/>
        <end position="329"/>
    </location>
</feature>
<accession>A0AAD5SJ45</accession>
<dbReference type="PANTHER" id="PTHR18916">
    <property type="entry name" value="DYNACTIN 1-RELATED MICROTUBULE-BINDING"/>
    <property type="match status" value="1"/>
</dbReference>
<evidence type="ECO:0000256" key="5">
    <source>
        <dbReference type="ARBA" id="ARBA00022490"/>
    </source>
</evidence>
<reference evidence="16" key="1">
    <citation type="submission" date="2020-05" db="EMBL/GenBank/DDBJ databases">
        <title>Phylogenomic resolution of chytrid fungi.</title>
        <authorList>
            <person name="Stajich J.E."/>
            <person name="Amses K."/>
            <person name="Simmons R."/>
            <person name="Seto K."/>
            <person name="Myers J."/>
            <person name="Bonds A."/>
            <person name="Quandt C.A."/>
            <person name="Barry K."/>
            <person name="Liu P."/>
            <person name="Grigoriev I."/>
            <person name="Longcore J.E."/>
            <person name="James T.Y."/>
        </authorList>
    </citation>
    <scope>NUCLEOTIDE SEQUENCE</scope>
    <source>
        <strain evidence="16">JEL0318</strain>
    </source>
</reference>
<evidence type="ECO:0000256" key="4">
    <source>
        <dbReference type="ARBA" id="ARBA00011010"/>
    </source>
</evidence>
<gene>
    <name evidence="16" type="ORF">HK097_009341</name>
</gene>
<dbReference type="Pfam" id="PF01302">
    <property type="entry name" value="CAP_GLY"/>
    <property type="match status" value="1"/>
</dbReference>
<evidence type="ECO:0000256" key="3">
    <source>
        <dbReference type="ARBA" id="ARBA00004544"/>
    </source>
</evidence>
<feature type="coiled-coil region" evidence="13">
    <location>
        <begin position="1005"/>
        <end position="1032"/>
    </location>
</feature>
<dbReference type="EMBL" id="JADGJD010000061">
    <property type="protein sequence ID" value="KAJ3055771.1"/>
    <property type="molecule type" value="Genomic_DNA"/>
</dbReference>
<feature type="region of interest" description="Disordered" evidence="14">
    <location>
        <begin position="1324"/>
        <end position="1362"/>
    </location>
</feature>
<keyword evidence="12" id="KW-0131">Cell cycle</keyword>
<dbReference type="Proteomes" id="UP001212841">
    <property type="component" value="Unassembled WGS sequence"/>
</dbReference>
<feature type="region of interest" description="Disordered" evidence="14">
    <location>
        <begin position="715"/>
        <end position="734"/>
    </location>
</feature>
<evidence type="ECO:0000256" key="1">
    <source>
        <dbReference type="ARBA" id="ARBA00004114"/>
    </source>
</evidence>
<dbReference type="PROSITE" id="PS50245">
    <property type="entry name" value="CAP_GLY_2"/>
    <property type="match status" value="1"/>
</dbReference>
<dbReference type="InterPro" id="IPR000938">
    <property type="entry name" value="CAP-Gly_domain"/>
</dbReference>
<feature type="domain" description="CAP-Gly" evidence="15">
    <location>
        <begin position="35"/>
        <end position="77"/>
    </location>
</feature>
<dbReference type="PANTHER" id="PTHR18916:SF6">
    <property type="entry name" value="DYNACTIN SUBUNIT 1"/>
    <property type="match status" value="1"/>
</dbReference>
<dbReference type="SMART" id="SM01052">
    <property type="entry name" value="CAP_GLY"/>
    <property type="match status" value="1"/>
</dbReference>
<dbReference type="InterPro" id="IPR022157">
    <property type="entry name" value="Dynactin"/>
</dbReference>
<dbReference type="GO" id="GO:0000743">
    <property type="term" value="P:nuclear migration involved in conjugation with cellular fusion"/>
    <property type="evidence" value="ECO:0007669"/>
    <property type="project" value="TreeGrafter"/>
</dbReference>
<keyword evidence="9" id="KW-0243">Dynein</keyword>
<comment type="caution">
    <text evidence="16">The sequence shown here is derived from an EMBL/GenBank/DDBJ whole genome shotgun (WGS) entry which is preliminary data.</text>
</comment>
<keyword evidence="8" id="KW-0498">Mitosis</keyword>
<feature type="region of interest" description="Disordered" evidence="14">
    <location>
        <begin position="317"/>
        <end position="363"/>
    </location>
</feature>
<dbReference type="GO" id="GO:0030286">
    <property type="term" value="C:dynein complex"/>
    <property type="evidence" value="ECO:0007669"/>
    <property type="project" value="UniProtKB-KW"/>
</dbReference>
<feature type="compositionally biased region" description="Low complexity" evidence="14">
    <location>
        <begin position="187"/>
        <end position="198"/>
    </location>
</feature>
<evidence type="ECO:0000256" key="12">
    <source>
        <dbReference type="ARBA" id="ARBA00023306"/>
    </source>
</evidence>
<proteinExistence type="inferred from homology"/>
<dbReference type="GO" id="GO:0005874">
    <property type="term" value="C:microtubule"/>
    <property type="evidence" value="ECO:0007669"/>
    <property type="project" value="UniProtKB-KW"/>
</dbReference>
<dbReference type="PROSITE" id="PS00845">
    <property type="entry name" value="CAP_GLY_1"/>
    <property type="match status" value="1"/>
</dbReference>
<feature type="compositionally biased region" description="Low complexity" evidence="14">
    <location>
        <begin position="120"/>
        <end position="146"/>
    </location>
</feature>
<feature type="compositionally biased region" description="Polar residues" evidence="14">
    <location>
        <begin position="716"/>
        <end position="734"/>
    </location>
</feature>
<dbReference type="SUPFAM" id="SSF74924">
    <property type="entry name" value="Cap-Gly domain"/>
    <property type="match status" value="1"/>
</dbReference>
<comment type="subcellular location">
    <subcellularLocation>
        <location evidence="3">Cytoplasm</location>
        <location evidence="3">Cell cortex</location>
    </subcellularLocation>
    <subcellularLocation>
        <location evidence="1">Cytoplasm</location>
        <location evidence="1">Cytoskeleton</location>
        <location evidence="1">Microtubule organizing center</location>
        <location evidence="1">Centrosome</location>
        <location evidence="1">Centriole</location>
    </subcellularLocation>
    <subcellularLocation>
        <location evidence="2">Cytoplasm</location>
        <location evidence="2">Cytoskeleton</location>
        <location evidence="2">Spindle</location>
    </subcellularLocation>
</comment>
<evidence type="ECO:0000256" key="2">
    <source>
        <dbReference type="ARBA" id="ARBA00004186"/>
    </source>
</evidence>
<comment type="similarity">
    <text evidence="4">Belongs to the dynactin 150 kDa subunit family.</text>
</comment>
<evidence type="ECO:0000259" key="15">
    <source>
        <dbReference type="PROSITE" id="PS50245"/>
    </source>
</evidence>
<feature type="compositionally biased region" description="Basic and acidic residues" evidence="14">
    <location>
        <begin position="337"/>
        <end position="351"/>
    </location>
</feature>
<dbReference type="InterPro" id="IPR036859">
    <property type="entry name" value="CAP-Gly_dom_sf"/>
</dbReference>
<evidence type="ECO:0000256" key="8">
    <source>
        <dbReference type="ARBA" id="ARBA00022776"/>
    </source>
</evidence>
<dbReference type="GO" id="GO:0051301">
    <property type="term" value="P:cell division"/>
    <property type="evidence" value="ECO:0007669"/>
    <property type="project" value="UniProtKB-KW"/>
</dbReference>
<dbReference type="GO" id="GO:0005819">
    <property type="term" value="C:spindle"/>
    <property type="evidence" value="ECO:0007669"/>
    <property type="project" value="UniProtKB-SubCell"/>
</dbReference>
<organism evidence="16 17">
    <name type="scientific">Rhizophlyctis rosea</name>
    <dbReference type="NCBI Taxonomy" id="64517"/>
    <lineage>
        <taxon>Eukaryota</taxon>
        <taxon>Fungi</taxon>
        <taxon>Fungi incertae sedis</taxon>
        <taxon>Chytridiomycota</taxon>
        <taxon>Chytridiomycota incertae sedis</taxon>
        <taxon>Chytridiomycetes</taxon>
        <taxon>Rhizophlyctidales</taxon>
        <taxon>Rhizophlyctidaceae</taxon>
        <taxon>Rhizophlyctis</taxon>
    </lineage>
</organism>
<keyword evidence="5" id="KW-0963">Cytoplasm</keyword>
<dbReference type="GO" id="GO:0000132">
    <property type="term" value="P:establishment of mitotic spindle orientation"/>
    <property type="evidence" value="ECO:0007669"/>
    <property type="project" value="TreeGrafter"/>
</dbReference>
<feature type="compositionally biased region" description="Low complexity" evidence="14">
    <location>
        <begin position="214"/>
        <end position="230"/>
    </location>
</feature>
<feature type="region of interest" description="Disordered" evidence="14">
    <location>
        <begin position="91"/>
        <end position="290"/>
    </location>
</feature>
<feature type="coiled-coil region" evidence="13">
    <location>
        <begin position="537"/>
        <end position="707"/>
    </location>
</feature>
<evidence type="ECO:0000313" key="16">
    <source>
        <dbReference type="EMBL" id="KAJ3055771.1"/>
    </source>
</evidence>
<keyword evidence="6" id="KW-0132">Cell division</keyword>
<dbReference type="Pfam" id="PF12455">
    <property type="entry name" value="Dynactin"/>
    <property type="match status" value="1"/>
</dbReference>
<dbReference type="GO" id="GO:0005816">
    <property type="term" value="C:spindle pole body"/>
    <property type="evidence" value="ECO:0007669"/>
    <property type="project" value="TreeGrafter"/>
</dbReference>
<keyword evidence="11" id="KW-0206">Cytoskeleton</keyword>
<evidence type="ECO:0000256" key="10">
    <source>
        <dbReference type="ARBA" id="ARBA00023054"/>
    </source>
</evidence>